<organism evidence="1 2">
    <name type="scientific">Adineta steineri</name>
    <dbReference type="NCBI Taxonomy" id="433720"/>
    <lineage>
        <taxon>Eukaryota</taxon>
        <taxon>Metazoa</taxon>
        <taxon>Spiralia</taxon>
        <taxon>Gnathifera</taxon>
        <taxon>Rotifera</taxon>
        <taxon>Eurotatoria</taxon>
        <taxon>Bdelloidea</taxon>
        <taxon>Adinetida</taxon>
        <taxon>Adinetidae</taxon>
        <taxon>Adineta</taxon>
    </lineage>
</organism>
<dbReference type="EMBL" id="CAJOBB010001396">
    <property type="protein sequence ID" value="CAF3851145.1"/>
    <property type="molecule type" value="Genomic_DNA"/>
</dbReference>
<feature type="non-terminal residue" evidence="1">
    <location>
        <position position="1"/>
    </location>
</feature>
<dbReference type="AlphaFoldDB" id="A0A819ELC7"/>
<accession>A0A819ELC7</accession>
<sequence>MHPKVLYQWLYSKVHSYNLFILDDNEYNDDDDEPEEPTTVLKKQKYTTWLYILFLMG</sequence>
<gene>
    <name evidence="1" type="ORF">KXQ929_LOCUS20106</name>
</gene>
<dbReference type="Proteomes" id="UP000663868">
    <property type="component" value="Unassembled WGS sequence"/>
</dbReference>
<reference evidence="1" key="1">
    <citation type="submission" date="2021-02" db="EMBL/GenBank/DDBJ databases">
        <authorList>
            <person name="Nowell W R."/>
        </authorList>
    </citation>
    <scope>NUCLEOTIDE SEQUENCE</scope>
</reference>
<proteinExistence type="predicted"/>
<name>A0A819ELC7_9BILA</name>
<evidence type="ECO:0000313" key="2">
    <source>
        <dbReference type="Proteomes" id="UP000663868"/>
    </source>
</evidence>
<comment type="caution">
    <text evidence="1">The sequence shown here is derived from an EMBL/GenBank/DDBJ whole genome shotgun (WGS) entry which is preliminary data.</text>
</comment>
<feature type="non-terminal residue" evidence="1">
    <location>
        <position position="57"/>
    </location>
</feature>
<protein>
    <submittedName>
        <fullName evidence="1">Uncharacterized protein</fullName>
    </submittedName>
</protein>
<evidence type="ECO:0000313" key="1">
    <source>
        <dbReference type="EMBL" id="CAF3851145.1"/>
    </source>
</evidence>